<proteinExistence type="predicted"/>
<dbReference type="EMBL" id="MLAK01001304">
    <property type="protein sequence ID" value="OHS94616.1"/>
    <property type="molecule type" value="Genomic_DNA"/>
</dbReference>
<keyword evidence="1" id="KW-0175">Coiled coil</keyword>
<keyword evidence="3" id="KW-1185">Reference proteome</keyword>
<dbReference type="Proteomes" id="UP000179807">
    <property type="component" value="Unassembled WGS sequence"/>
</dbReference>
<sequence length="654" mass="76313">MQKDSVNISRQRSQEMVTIQNRLASIQTRVKDSLNSFQSKKEEIKQKNQKYHKFLLGLNHRSITLQKYTEELLRNEHDLLVAKSNYEMQLASTVRKLRSDDKTLSSDLGKYRKLIMELCAKKTQLSSIVSTLSQTISTYEEQEINLDHLKERAEKVIARLTFNLNADPVSINNTEIDHINRLIAFADKETSITESHIEQYSSQFLNTKQLFSKYISKIEDLRKIKELTLRFIDNSKQLADTINKKTIILSQIKEKQNLLQTISKKVKKMSDDIKNHRIKECNSFVDSQRSMNHSMMIENTHFMIQQQISEIKEQLFELNSAKEANFIEEQRLEEQIYSFDKELANISETHSMIINELDFTVDKIEKMNTADLNADIEIENLLSNFKLLQKQIRSEVIENAALNAQLNESDVFSLTYDIDVSDAKEKVIKQTDLVQYQVDSVMKEIRQLKNDIDRCQLIKAGMEAQKEKMDSDIINKTNLIQQCKDLFGSDFKSNVTNNYTNRTLNDIFHSNEISRHINSRVQTETISKLQNLISKKRATIQHRKDNLSTQRNSVTEIMNSYYDSFPSNTETLKRSIKFAVMENPLADRIQTLHFLMDNLESIKGSFDTQLKLWGKLFDEENESLIIDDWQIDLNQLREKADDLLIFNQVFGHNL</sequence>
<gene>
    <name evidence="2" type="ORF">TRFO_10990</name>
</gene>
<accession>A0A1J4J5V8</accession>
<organism evidence="2 3">
    <name type="scientific">Tritrichomonas foetus</name>
    <dbReference type="NCBI Taxonomy" id="1144522"/>
    <lineage>
        <taxon>Eukaryota</taxon>
        <taxon>Metamonada</taxon>
        <taxon>Parabasalia</taxon>
        <taxon>Tritrichomonadida</taxon>
        <taxon>Tritrichomonadidae</taxon>
        <taxon>Tritrichomonas</taxon>
    </lineage>
</organism>
<comment type="caution">
    <text evidence="2">The sequence shown here is derived from an EMBL/GenBank/DDBJ whole genome shotgun (WGS) entry which is preliminary data.</text>
</comment>
<dbReference type="GeneID" id="94830480"/>
<evidence type="ECO:0000313" key="3">
    <source>
        <dbReference type="Proteomes" id="UP000179807"/>
    </source>
</evidence>
<feature type="coiled-coil region" evidence="1">
    <location>
        <begin position="132"/>
        <end position="159"/>
    </location>
</feature>
<evidence type="ECO:0000313" key="2">
    <source>
        <dbReference type="EMBL" id="OHS94616.1"/>
    </source>
</evidence>
<feature type="coiled-coil region" evidence="1">
    <location>
        <begin position="438"/>
        <end position="465"/>
    </location>
</feature>
<dbReference type="AlphaFoldDB" id="A0A1J4J5V8"/>
<evidence type="ECO:0000256" key="1">
    <source>
        <dbReference type="SAM" id="Coils"/>
    </source>
</evidence>
<dbReference type="RefSeq" id="XP_068347753.1">
    <property type="nucleotide sequence ID" value="XM_068495776.1"/>
</dbReference>
<reference evidence="2" key="1">
    <citation type="submission" date="2016-10" db="EMBL/GenBank/DDBJ databases">
        <authorList>
            <person name="Benchimol M."/>
            <person name="Almeida L.G."/>
            <person name="Vasconcelos A.T."/>
            <person name="Perreira-Neves A."/>
            <person name="Rosa I.A."/>
            <person name="Tasca T."/>
            <person name="Bogo M.R."/>
            <person name="de Souza W."/>
        </authorList>
    </citation>
    <scope>NUCLEOTIDE SEQUENCE [LARGE SCALE GENOMIC DNA]</scope>
    <source>
        <strain evidence="2">K</strain>
    </source>
</reference>
<dbReference type="VEuPathDB" id="TrichDB:TRFO_10990"/>
<protein>
    <submittedName>
        <fullName evidence="2">Uncharacterized protein</fullName>
    </submittedName>
</protein>
<name>A0A1J4J5V8_9EUKA</name>